<dbReference type="EMBL" id="JAERQM010000005">
    <property type="protein sequence ID" value="MBU8545692.1"/>
    <property type="molecule type" value="Genomic_DNA"/>
</dbReference>
<evidence type="ECO:0000313" key="2">
    <source>
        <dbReference type="Proteomes" id="UP000689967"/>
    </source>
</evidence>
<protein>
    <recommendedName>
        <fullName evidence="3">SCP2 domain-containing protein</fullName>
    </recommendedName>
</protein>
<sequence length="137" mass="14822">MAKDGFVTAVRGAMQLSWRDGRANRTVRPAWFVVSRSGADGALLLIGWVGRGVGPMPPPRLTLAARPLGRSAHGTPFMLLDTLPPGIAVAGRLVPARGAVTLTGDVDRLFLRLVAQLQGRLDCRIEAERQRWFGEVL</sequence>
<dbReference type="RefSeq" id="WP_216877691.1">
    <property type="nucleotide sequence ID" value="NZ_JAERQM010000005.1"/>
</dbReference>
<evidence type="ECO:0000313" key="1">
    <source>
        <dbReference type="EMBL" id="MBU8545692.1"/>
    </source>
</evidence>
<accession>A0ABS6HAF1</accession>
<keyword evidence="2" id="KW-1185">Reference proteome</keyword>
<name>A0ABS6HAF1_9PROT</name>
<reference evidence="1 2" key="1">
    <citation type="submission" date="2021-01" db="EMBL/GenBank/DDBJ databases">
        <title>Roseomonas sp. nov, a bacterium isolated from an oil production mixture in Yumen Oilfield.</title>
        <authorList>
            <person name="Wu D."/>
        </authorList>
    </citation>
    <scope>NUCLEOTIDE SEQUENCE [LARGE SCALE GENOMIC DNA]</scope>
    <source>
        <strain evidence="1 2">ROY-5-3</strain>
    </source>
</reference>
<comment type="caution">
    <text evidence="1">The sequence shown here is derived from an EMBL/GenBank/DDBJ whole genome shotgun (WGS) entry which is preliminary data.</text>
</comment>
<organism evidence="1 2">
    <name type="scientific">Falsiroseomonas oleicola</name>
    <dbReference type="NCBI Taxonomy" id="2801474"/>
    <lineage>
        <taxon>Bacteria</taxon>
        <taxon>Pseudomonadati</taxon>
        <taxon>Pseudomonadota</taxon>
        <taxon>Alphaproteobacteria</taxon>
        <taxon>Acetobacterales</taxon>
        <taxon>Roseomonadaceae</taxon>
        <taxon>Falsiroseomonas</taxon>
    </lineage>
</organism>
<proteinExistence type="predicted"/>
<dbReference type="Proteomes" id="UP000689967">
    <property type="component" value="Unassembled WGS sequence"/>
</dbReference>
<gene>
    <name evidence="1" type="ORF">JJQ90_18350</name>
</gene>
<evidence type="ECO:0008006" key="3">
    <source>
        <dbReference type="Google" id="ProtNLM"/>
    </source>
</evidence>